<keyword evidence="1" id="KW-1133">Transmembrane helix</keyword>
<dbReference type="Proteomes" id="UP001237642">
    <property type="component" value="Unassembled WGS sequence"/>
</dbReference>
<evidence type="ECO:0000256" key="1">
    <source>
        <dbReference type="SAM" id="Phobius"/>
    </source>
</evidence>
<gene>
    <name evidence="2" type="ORF">POM88_035554</name>
</gene>
<organism evidence="2 3">
    <name type="scientific">Heracleum sosnowskyi</name>
    <dbReference type="NCBI Taxonomy" id="360622"/>
    <lineage>
        <taxon>Eukaryota</taxon>
        <taxon>Viridiplantae</taxon>
        <taxon>Streptophyta</taxon>
        <taxon>Embryophyta</taxon>
        <taxon>Tracheophyta</taxon>
        <taxon>Spermatophyta</taxon>
        <taxon>Magnoliopsida</taxon>
        <taxon>eudicotyledons</taxon>
        <taxon>Gunneridae</taxon>
        <taxon>Pentapetalae</taxon>
        <taxon>asterids</taxon>
        <taxon>campanulids</taxon>
        <taxon>Apiales</taxon>
        <taxon>Apiaceae</taxon>
        <taxon>Apioideae</taxon>
        <taxon>apioid superclade</taxon>
        <taxon>Tordylieae</taxon>
        <taxon>Tordyliinae</taxon>
        <taxon>Heracleum</taxon>
    </lineage>
</organism>
<sequence length="140" mass="16205">MTNYHRGMSSLFILSLNAVFPHYFLVIWIKAKFSIRYLSCSFLGWLLVYWPVTCTFAHWFKNCGNHIGSKHGKPSVLASVPFLGCSTKQDQCWINTKCSISDLHICHIISSFHWCNKFLSTVADQFFFFFSSEGLLSIFR</sequence>
<evidence type="ECO:0000313" key="2">
    <source>
        <dbReference type="EMBL" id="KAK1369462.1"/>
    </source>
</evidence>
<keyword evidence="1" id="KW-0812">Transmembrane</keyword>
<keyword evidence="3" id="KW-1185">Reference proteome</keyword>
<comment type="caution">
    <text evidence="2">The sequence shown here is derived from an EMBL/GenBank/DDBJ whole genome shotgun (WGS) entry which is preliminary data.</text>
</comment>
<feature type="transmembrane region" description="Helical" evidence="1">
    <location>
        <begin position="35"/>
        <end position="60"/>
    </location>
</feature>
<proteinExistence type="predicted"/>
<name>A0AAD8HNJ7_9APIA</name>
<keyword evidence="1" id="KW-0472">Membrane</keyword>
<reference evidence="2" key="1">
    <citation type="submission" date="2023-02" db="EMBL/GenBank/DDBJ databases">
        <title>Genome of toxic invasive species Heracleum sosnowskyi carries increased number of genes despite the absence of recent whole-genome duplications.</title>
        <authorList>
            <person name="Schelkunov M."/>
            <person name="Shtratnikova V."/>
            <person name="Makarenko M."/>
            <person name="Klepikova A."/>
            <person name="Omelchenko D."/>
            <person name="Novikova G."/>
            <person name="Obukhova E."/>
            <person name="Bogdanov V."/>
            <person name="Penin A."/>
            <person name="Logacheva M."/>
        </authorList>
    </citation>
    <scope>NUCLEOTIDE SEQUENCE</scope>
    <source>
        <strain evidence="2">Hsosn_3</strain>
        <tissue evidence="2">Leaf</tissue>
    </source>
</reference>
<accession>A0AAD8HNJ7</accession>
<feature type="transmembrane region" description="Helical" evidence="1">
    <location>
        <begin position="12"/>
        <end position="29"/>
    </location>
</feature>
<protein>
    <submittedName>
        <fullName evidence="2">Uncharacterized protein</fullName>
    </submittedName>
</protein>
<dbReference type="AlphaFoldDB" id="A0AAD8HNJ7"/>
<dbReference type="EMBL" id="JAUIZM010000008">
    <property type="protein sequence ID" value="KAK1369462.1"/>
    <property type="molecule type" value="Genomic_DNA"/>
</dbReference>
<reference evidence="2" key="2">
    <citation type="submission" date="2023-05" db="EMBL/GenBank/DDBJ databases">
        <authorList>
            <person name="Schelkunov M.I."/>
        </authorList>
    </citation>
    <scope>NUCLEOTIDE SEQUENCE</scope>
    <source>
        <strain evidence="2">Hsosn_3</strain>
        <tissue evidence="2">Leaf</tissue>
    </source>
</reference>
<evidence type="ECO:0000313" key="3">
    <source>
        <dbReference type="Proteomes" id="UP001237642"/>
    </source>
</evidence>